<organism evidence="1">
    <name type="scientific">Medicago truncatula</name>
    <name type="common">Barrel medic</name>
    <name type="synonym">Medicago tribuloides</name>
    <dbReference type="NCBI Taxonomy" id="3880"/>
    <lineage>
        <taxon>Eukaryota</taxon>
        <taxon>Viridiplantae</taxon>
        <taxon>Streptophyta</taxon>
        <taxon>Embryophyta</taxon>
        <taxon>Tracheophyta</taxon>
        <taxon>Spermatophyta</taxon>
        <taxon>Magnoliopsida</taxon>
        <taxon>eudicotyledons</taxon>
        <taxon>Gunneridae</taxon>
        <taxon>Pentapetalae</taxon>
        <taxon>rosids</taxon>
        <taxon>fabids</taxon>
        <taxon>Fabales</taxon>
        <taxon>Fabaceae</taxon>
        <taxon>Papilionoideae</taxon>
        <taxon>50 kb inversion clade</taxon>
        <taxon>NPAAA clade</taxon>
        <taxon>Hologalegina</taxon>
        <taxon>IRL clade</taxon>
        <taxon>Trifolieae</taxon>
        <taxon>Medicago</taxon>
    </lineage>
</organism>
<evidence type="ECO:0000313" key="1">
    <source>
        <dbReference type="EMBL" id="RHN67883.1"/>
    </source>
</evidence>
<gene>
    <name evidence="1" type="ORF">MtrunA17_Chr3g0107571</name>
</gene>
<reference evidence="1" key="1">
    <citation type="journal article" date="2018" name="Nat. Plants">
        <title>Whole-genome landscape of Medicago truncatula symbiotic genes.</title>
        <authorList>
            <person name="Pecrix Y."/>
            <person name="Gamas P."/>
            <person name="Carrere S."/>
        </authorList>
    </citation>
    <scope>NUCLEOTIDE SEQUENCE</scope>
    <source>
        <tissue evidence="1">Leaves</tissue>
    </source>
</reference>
<dbReference type="Gramene" id="rna16128">
    <property type="protein sequence ID" value="RHN67883.1"/>
    <property type="gene ID" value="gene16128"/>
</dbReference>
<dbReference type="Proteomes" id="UP000265566">
    <property type="component" value="Chromosome 3"/>
</dbReference>
<sequence>MVSSLRLSICVNQRVLRILIILIMSVNCGRLFTGSNKHPELGLPSLSIILSRRAFGLVNPTRLCLFIILLLQPSTSLYM</sequence>
<dbReference type="AlphaFoldDB" id="A0A396ITS7"/>
<name>A0A396ITS7_MEDTR</name>
<dbReference type="EMBL" id="PSQE01000003">
    <property type="protein sequence ID" value="RHN67883.1"/>
    <property type="molecule type" value="Genomic_DNA"/>
</dbReference>
<proteinExistence type="predicted"/>
<comment type="caution">
    <text evidence="1">The sequence shown here is derived from an EMBL/GenBank/DDBJ whole genome shotgun (WGS) entry which is preliminary data.</text>
</comment>
<accession>A0A396ITS7</accession>
<protein>
    <submittedName>
        <fullName evidence="1">Uncharacterized protein</fullName>
    </submittedName>
</protein>